<keyword evidence="3" id="KW-1185">Reference proteome</keyword>
<protein>
    <submittedName>
        <fullName evidence="2">Uncharacterized protein</fullName>
    </submittedName>
</protein>
<comment type="caution">
    <text evidence="2">The sequence shown here is derived from an EMBL/GenBank/DDBJ whole genome shotgun (WGS) entry which is preliminary data.</text>
</comment>
<dbReference type="OrthoDB" id="10551853at2759"/>
<name>A0A6G0ZDC2_APHCR</name>
<organism evidence="2 3">
    <name type="scientific">Aphis craccivora</name>
    <name type="common">Cowpea aphid</name>
    <dbReference type="NCBI Taxonomy" id="307492"/>
    <lineage>
        <taxon>Eukaryota</taxon>
        <taxon>Metazoa</taxon>
        <taxon>Ecdysozoa</taxon>
        <taxon>Arthropoda</taxon>
        <taxon>Hexapoda</taxon>
        <taxon>Insecta</taxon>
        <taxon>Pterygota</taxon>
        <taxon>Neoptera</taxon>
        <taxon>Paraneoptera</taxon>
        <taxon>Hemiptera</taxon>
        <taxon>Sternorrhyncha</taxon>
        <taxon>Aphidomorpha</taxon>
        <taxon>Aphidoidea</taxon>
        <taxon>Aphididae</taxon>
        <taxon>Aphidini</taxon>
        <taxon>Aphis</taxon>
        <taxon>Aphis</taxon>
    </lineage>
</organism>
<proteinExistence type="predicted"/>
<evidence type="ECO:0000256" key="1">
    <source>
        <dbReference type="SAM" id="MobiDB-lite"/>
    </source>
</evidence>
<evidence type="ECO:0000313" key="2">
    <source>
        <dbReference type="EMBL" id="KAF0768428.1"/>
    </source>
</evidence>
<reference evidence="2 3" key="1">
    <citation type="submission" date="2019-08" db="EMBL/GenBank/DDBJ databases">
        <title>Whole genome of Aphis craccivora.</title>
        <authorList>
            <person name="Voronova N.V."/>
            <person name="Shulinski R.S."/>
            <person name="Bandarenka Y.V."/>
            <person name="Zhorov D.G."/>
            <person name="Warner D."/>
        </authorList>
    </citation>
    <scope>NUCLEOTIDE SEQUENCE [LARGE SCALE GENOMIC DNA]</scope>
    <source>
        <strain evidence="2">180601</strain>
        <tissue evidence="2">Whole Body</tissue>
    </source>
</reference>
<feature type="region of interest" description="Disordered" evidence="1">
    <location>
        <begin position="30"/>
        <end position="66"/>
    </location>
</feature>
<gene>
    <name evidence="2" type="ORF">FWK35_00004526</name>
</gene>
<accession>A0A6G0ZDC2</accession>
<dbReference type="Proteomes" id="UP000478052">
    <property type="component" value="Unassembled WGS sequence"/>
</dbReference>
<sequence>MYRKFGFQPRLKRSKAFFFRPAEKWKSPKCRAEKRKSLKMPGGKEEIPKCAGRKRRNPQKCRPPGAYPLHNQKLKCIPTTVLTQHKLLKNSL</sequence>
<dbReference type="AlphaFoldDB" id="A0A6G0ZDC2"/>
<evidence type="ECO:0000313" key="3">
    <source>
        <dbReference type="Proteomes" id="UP000478052"/>
    </source>
</evidence>
<dbReference type="EMBL" id="VUJU01000772">
    <property type="protein sequence ID" value="KAF0768428.1"/>
    <property type="molecule type" value="Genomic_DNA"/>
</dbReference>